<keyword evidence="14" id="KW-0030">Aminoacyl-tRNA synthetase</keyword>
<dbReference type="Gene3D" id="1.25.40.90">
    <property type="match status" value="1"/>
</dbReference>
<evidence type="ECO:0000256" key="5">
    <source>
        <dbReference type="ARBA" id="ARBA00022598"/>
    </source>
</evidence>
<dbReference type="Gene3D" id="2.60.40.1230">
    <property type="match status" value="1"/>
</dbReference>
<evidence type="ECO:0000256" key="2">
    <source>
        <dbReference type="ARBA" id="ARBA00004220"/>
    </source>
</evidence>
<keyword evidence="11" id="KW-0653">Protein transport</keyword>
<evidence type="ECO:0000256" key="3">
    <source>
        <dbReference type="ARBA" id="ARBA00008099"/>
    </source>
</evidence>
<evidence type="ECO:0000256" key="8">
    <source>
        <dbReference type="ARBA" id="ARBA00022840"/>
    </source>
</evidence>
<comment type="caution">
    <text evidence="19">The sequence shown here is derived from an EMBL/GenBank/DDBJ whole genome shotgun (WGS) entry which is preliminary data.</text>
</comment>
<keyword evidence="4" id="KW-0813">Transport</keyword>
<evidence type="ECO:0000256" key="6">
    <source>
        <dbReference type="ARBA" id="ARBA00022741"/>
    </source>
</evidence>
<dbReference type="InterPro" id="IPR004152">
    <property type="entry name" value="GAT_dom"/>
</dbReference>
<keyword evidence="8" id="KW-0067">ATP-binding</keyword>
<dbReference type="Pfam" id="PF02883">
    <property type="entry name" value="Alpha_adaptinC2"/>
    <property type="match status" value="1"/>
</dbReference>
<keyword evidence="13" id="KW-0472">Membrane</keyword>
<keyword evidence="20" id="KW-1185">Reference proteome</keyword>
<dbReference type="PANTHER" id="PTHR45905">
    <property type="entry name" value="GOLGI-LOCALIZED, GAMMA-ADAPTIN EAR CONTAINING, ARF BINDING PROTEIN"/>
    <property type="match status" value="1"/>
</dbReference>
<feature type="domain" description="GAT" evidence="18">
    <location>
        <begin position="392"/>
        <end position="517"/>
    </location>
</feature>
<dbReference type="PANTHER" id="PTHR45905:SF6">
    <property type="entry name" value="ADP-RIBOSYLATION FACTOR-BINDING PROTEIN GGA3"/>
    <property type="match status" value="1"/>
</dbReference>
<protein>
    <submittedName>
        <fullName evidence="19">Uncharacterized protein</fullName>
    </submittedName>
</protein>
<dbReference type="Proteomes" id="UP001311232">
    <property type="component" value="Unassembled WGS sequence"/>
</dbReference>
<keyword evidence="5" id="KW-0436">Ligase</keyword>
<evidence type="ECO:0000256" key="11">
    <source>
        <dbReference type="ARBA" id="ARBA00022927"/>
    </source>
</evidence>
<organism evidence="19 20">
    <name type="scientific">Crenichthys baileyi</name>
    <name type="common">White River springfish</name>
    <dbReference type="NCBI Taxonomy" id="28760"/>
    <lineage>
        <taxon>Eukaryota</taxon>
        <taxon>Metazoa</taxon>
        <taxon>Chordata</taxon>
        <taxon>Craniata</taxon>
        <taxon>Vertebrata</taxon>
        <taxon>Euteleostomi</taxon>
        <taxon>Actinopterygii</taxon>
        <taxon>Neopterygii</taxon>
        <taxon>Teleostei</taxon>
        <taxon>Neoteleostei</taxon>
        <taxon>Acanthomorphata</taxon>
        <taxon>Ovalentaria</taxon>
        <taxon>Atherinomorphae</taxon>
        <taxon>Cyprinodontiformes</taxon>
        <taxon>Goodeidae</taxon>
        <taxon>Crenichthys</taxon>
    </lineage>
</organism>
<comment type="subcellular location">
    <subcellularLocation>
        <location evidence="2">Early endosome membrane</location>
        <topology evidence="2">Peripheral membrane protein</topology>
    </subcellularLocation>
    <subcellularLocation>
        <location evidence="1">Golgi apparatus</location>
        <location evidence="1">trans-Golgi network membrane</location>
        <topology evidence="1">Peripheral membrane protein</topology>
    </subcellularLocation>
</comment>
<dbReference type="InterPro" id="IPR038425">
    <property type="entry name" value="GAT_sf"/>
</dbReference>
<accession>A0AAV9RUY1</accession>
<dbReference type="EMBL" id="JAHHUM010001364">
    <property type="protein sequence ID" value="KAK5612587.1"/>
    <property type="molecule type" value="Genomic_DNA"/>
</dbReference>
<dbReference type="PROSITE" id="PS50179">
    <property type="entry name" value="VHS"/>
    <property type="match status" value="1"/>
</dbReference>
<evidence type="ECO:0000256" key="4">
    <source>
        <dbReference type="ARBA" id="ARBA00022448"/>
    </source>
</evidence>
<dbReference type="SMART" id="SM00288">
    <property type="entry name" value="VHS"/>
    <property type="match status" value="1"/>
</dbReference>
<evidence type="ECO:0000256" key="9">
    <source>
        <dbReference type="ARBA" id="ARBA00022843"/>
    </source>
</evidence>
<evidence type="ECO:0000259" key="17">
    <source>
        <dbReference type="PROSITE" id="PS50180"/>
    </source>
</evidence>
<evidence type="ECO:0000256" key="15">
    <source>
        <dbReference type="SAM" id="MobiDB-lite"/>
    </source>
</evidence>
<dbReference type="Pfam" id="PF00790">
    <property type="entry name" value="VHS"/>
    <property type="match status" value="1"/>
</dbReference>
<name>A0AAV9RUY1_9TELE</name>
<evidence type="ECO:0000313" key="20">
    <source>
        <dbReference type="Proteomes" id="UP001311232"/>
    </source>
</evidence>
<evidence type="ECO:0000313" key="19">
    <source>
        <dbReference type="EMBL" id="KAK5612587.1"/>
    </source>
</evidence>
<dbReference type="Pfam" id="PF03127">
    <property type="entry name" value="GAT"/>
    <property type="match status" value="1"/>
</dbReference>
<dbReference type="InterPro" id="IPR002014">
    <property type="entry name" value="VHS_dom"/>
</dbReference>
<dbReference type="GO" id="GO:0004812">
    <property type="term" value="F:aminoacyl-tRNA ligase activity"/>
    <property type="evidence" value="ECO:0007669"/>
    <property type="project" value="UniProtKB-KW"/>
</dbReference>
<feature type="compositionally biased region" description="Polar residues" evidence="15">
    <location>
        <begin position="646"/>
        <end position="660"/>
    </location>
</feature>
<sequence length="844" mass="95382">MGRVLAELISEFNLSKITTHSALLDLEKLPEFNRIHLQQRIEDEQKCHVLIKDLQQQIQQVYAAQIQDQEVLVDDYIRRVLHLRKGHITSLKELVSPTYSYLWVRPSFSDQQVASLTKEAPHIASLVLRLIEEQGEELSVDRLSKDLKSLTKQTKATKHREVMKLLRLVLSGLQQGPSVAEMMVSLGPAEIRHRFQKLLLLPDTKRRSQVSFRTGGQTWAAMASGDSRDTFESWLNKSTDPNNEEDRWDCIEGFYKLVMQETEGPQIALRLIAHKIQSPQEKEALQALTVLEACMNNCGKRFHSEAAKFRFLNELIKVLTPKYFGAWTPQKVKDRVTEVLYGWTLWLKEEPKIQEAYSMLKKQGIVKTDPKLPETLIMAPPPQRTTESVFDQEDKAKLLARLLKSGRPEDLESANRLIKSTIKEEQEKAEKVAKRESTLLEVESSTKQLRELLDQHTGTSLQPSDDVKELYERCDRLRPSLFRLASNTTDDDAALAQILAANDELTLVVNAYKDLMARGTCHPGRSRSKSEEVTSKNICSMNRREIKSYHLIDLSALDSPQIQRKADSPPPFESSSPMFSSHLENTLFSGPEPDFEFDDLVTKQIQRNPKSYYEELMQFDKGCQMTNGNQNGGREILLRARGCGESSDSSDATNGWSHFPSQLVAGSGSHEEPNKGSGSPLILQENCHPPSSLKNIFVPLETIRSSHLEPITLYNRAGIHVSLHFARDCPSGHPGVAVAVMSAVNTSALSVKDFMFQVAVPKSMLVKLQPASRTQLPPYDPLLPPPAVSQVLLLANPESRKVRLRYKLTLTYGDQQLIETGEIDSFPNWTTWTGQKLKTTQTQE</sequence>
<evidence type="ECO:0000256" key="12">
    <source>
        <dbReference type="ARBA" id="ARBA00023034"/>
    </source>
</evidence>
<feature type="domain" description="VHS" evidence="16">
    <location>
        <begin position="238"/>
        <end position="368"/>
    </location>
</feature>
<feature type="region of interest" description="Disordered" evidence="15">
    <location>
        <begin position="642"/>
        <end position="680"/>
    </location>
</feature>
<dbReference type="InterPro" id="IPR013041">
    <property type="entry name" value="Clathrin_app_Ig-like_sf"/>
</dbReference>
<dbReference type="SMART" id="SM00809">
    <property type="entry name" value="Alpha_adaptinC2"/>
    <property type="match status" value="1"/>
</dbReference>
<dbReference type="GO" id="GO:0031901">
    <property type="term" value="C:early endosome membrane"/>
    <property type="evidence" value="ECO:0007669"/>
    <property type="project" value="UniProtKB-SubCell"/>
</dbReference>
<dbReference type="GO" id="GO:0000049">
    <property type="term" value="F:tRNA binding"/>
    <property type="evidence" value="ECO:0007669"/>
    <property type="project" value="InterPro"/>
</dbReference>
<evidence type="ECO:0000256" key="7">
    <source>
        <dbReference type="ARBA" id="ARBA00022753"/>
    </source>
</evidence>
<dbReference type="PROSITE" id="PS50909">
    <property type="entry name" value="GAT"/>
    <property type="match status" value="1"/>
</dbReference>
<dbReference type="InterPro" id="IPR008153">
    <property type="entry name" value="GAE_dom"/>
</dbReference>
<dbReference type="Gene3D" id="1.20.5.170">
    <property type="match status" value="1"/>
</dbReference>
<dbReference type="InterPro" id="IPR045462">
    <property type="entry name" value="aa-tRNA-synth_I_cd-bd"/>
</dbReference>
<dbReference type="AlphaFoldDB" id="A0AAV9RUY1"/>
<dbReference type="Gene3D" id="1.20.58.160">
    <property type="match status" value="1"/>
</dbReference>
<keyword evidence="9" id="KW-0832">Ubl conjugation</keyword>
<evidence type="ECO:0000256" key="1">
    <source>
        <dbReference type="ARBA" id="ARBA00004150"/>
    </source>
</evidence>
<dbReference type="InterPro" id="IPR008152">
    <property type="entry name" value="Clathrin_a/b/g-adaptin_app_Ig"/>
</dbReference>
<dbReference type="GO" id="GO:0043130">
    <property type="term" value="F:ubiquitin binding"/>
    <property type="evidence" value="ECO:0007669"/>
    <property type="project" value="InterPro"/>
</dbReference>
<dbReference type="GO" id="GO:0006886">
    <property type="term" value="P:intracellular protein transport"/>
    <property type="evidence" value="ECO:0007669"/>
    <property type="project" value="InterPro"/>
</dbReference>
<keyword evidence="6" id="KW-0547">Nucleotide-binding</keyword>
<dbReference type="InterPro" id="IPR041198">
    <property type="entry name" value="GGA_N-GAT"/>
</dbReference>
<evidence type="ECO:0000259" key="16">
    <source>
        <dbReference type="PROSITE" id="PS50179"/>
    </source>
</evidence>
<dbReference type="InterPro" id="IPR008942">
    <property type="entry name" value="ENTH_VHS"/>
</dbReference>
<keyword evidence="10" id="KW-0648">Protein biosynthesis</keyword>
<dbReference type="Pfam" id="PF18308">
    <property type="entry name" value="GGA_N-GAT"/>
    <property type="match status" value="1"/>
</dbReference>
<keyword evidence="12" id="KW-0333">Golgi apparatus</keyword>
<dbReference type="Pfam" id="PF19269">
    <property type="entry name" value="Anticodon_2"/>
    <property type="match status" value="1"/>
</dbReference>
<dbReference type="Gene3D" id="1.10.10.350">
    <property type="match status" value="1"/>
</dbReference>
<dbReference type="InterPro" id="IPR020751">
    <property type="entry name" value="aa-tRNA-synth_I_codon-bd_sub2"/>
</dbReference>
<dbReference type="PROSITE" id="PS50180">
    <property type="entry name" value="GAE"/>
    <property type="match status" value="1"/>
</dbReference>
<dbReference type="SUPFAM" id="SSF89009">
    <property type="entry name" value="GAT-like domain"/>
    <property type="match status" value="1"/>
</dbReference>
<dbReference type="SUPFAM" id="SSF49348">
    <property type="entry name" value="Clathrin adaptor appendage domain"/>
    <property type="match status" value="1"/>
</dbReference>
<comment type="similarity">
    <text evidence="3">Belongs to the GGA protein family.</text>
</comment>
<evidence type="ECO:0000256" key="13">
    <source>
        <dbReference type="ARBA" id="ARBA00023136"/>
    </source>
</evidence>
<dbReference type="GO" id="GO:0005524">
    <property type="term" value="F:ATP binding"/>
    <property type="evidence" value="ECO:0007669"/>
    <property type="project" value="UniProtKB-KW"/>
</dbReference>
<dbReference type="SUPFAM" id="SSF48163">
    <property type="entry name" value="An anticodon-binding domain of class I aminoacyl-tRNA synthetases"/>
    <property type="match status" value="1"/>
</dbReference>
<dbReference type="SUPFAM" id="SSF48464">
    <property type="entry name" value="ENTH/VHS domain"/>
    <property type="match status" value="1"/>
</dbReference>
<evidence type="ECO:0000259" key="18">
    <source>
        <dbReference type="PROSITE" id="PS50909"/>
    </source>
</evidence>
<dbReference type="GO" id="GO:0035091">
    <property type="term" value="F:phosphatidylinositol binding"/>
    <property type="evidence" value="ECO:0007669"/>
    <property type="project" value="InterPro"/>
</dbReference>
<gene>
    <name evidence="19" type="ORF">CRENBAI_011037</name>
</gene>
<evidence type="ECO:0000256" key="14">
    <source>
        <dbReference type="ARBA" id="ARBA00023146"/>
    </source>
</evidence>
<proteinExistence type="inferred from homology"/>
<dbReference type="GO" id="GO:0006893">
    <property type="term" value="P:Golgi to plasma membrane transport"/>
    <property type="evidence" value="ECO:0007669"/>
    <property type="project" value="TreeGrafter"/>
</dbReference>
<feature type="domain" description="GAE" evidence="17">
    <location>
        <begin position="706"/>
        <end position="827"/>
    </location>
</feature>
<dbReference type="GO" id="GO:0034394">
    <property type="term" value="P:protein localization to cell surface"/>
    <property type="evidence" value="ECO:0007669"/>
    <property type="project" value="TreeGrafter"/>
</dbReference>
<keyword evidence="7" id="KW-0967">Endosome</keyword>
<dbReference type="GO" id="GO:0005802">
    <property type="term" value="C:trans-Golgi network"/>
    <property type="evidence" value="ECO:0007669"/>
    <property type="project" value="InterPro"/>
</dbReference>
<reference evidence="19 20" key="1">
    <citation type="submission" date="2021-06" db="EMBL/GenBank/DDBJ databases">
        <authorList>
            <person name="Palmer J.M."/>
        </authorList>
    </citation>
    <scope>NUCLEOTIDE SEQUENCE [LARGE SCALE GENOMIC DNA]</scope>
    <source>
        <strain evidence="19 20">MEX-2019</strain>
        <tissue evidence="19">Muscle</tissue>
    </source>
</reference>
<dbReference type="InterPro" id="IPR027422">
    <property type="entry name" value="GGA1-3"/>
</dbReference>
<evidence type="ECO:0000256" key="10">
    <source>
        <dbReference type="ARBA" id="ARBA00022917"/>
    </source>
</evidence>
<dbReference type="GO" id="GO:0031267">
    <property type="term" value="F:small GTPase binding"/>
    <property type="evidence" value="ECO:0007669"/>
    <property type="project" value="InterPro"/>
</dbReference>
<dbReference type="GO" id="GO:0006412">
    <property type="term" value="P:translation"/>
    <property type="evidence" value="ECO:0007669"/>
    <property type="project" value="UniProtKB-KW"/>
</dbReference>
<dbReference type="InterPro" id="IPR008925">
    <property type="entry name" value="aa_tRNA-synth_I_cd-bd_sf"/>
</dbReference>